<evidence type="ECO:0000313" key="3">
    <source>
        <dbReference type="Proteomes" id="UP000008467"/>
    </source>
</evidence>
<dbReference type="STRING" id="642492.Clole_1884"/>
<proteinExistence type="predicted"/>
<sequence>MAIAVILLYNITKKCDNITYITLLLNGGVLLVIIGVICFIILIINIYNFSKLIIKSLKYDEDFTEDEDKGKFEYCLFGVAIVMFAHIYGGDIFYVISTYFSLLLLLCFIVSKYKKNVKFNSQKILKILIPFFVFALLSFIFLK</sequence>
<keyword evidence="1" id="KW-1133">Transmembrane helix</keyword>
<feature type="transmembrane region" description="Helical" evidence="1">
    <location>
        <begin position="29"/>
        <end position="50"/>
    </location>
</feature>
<evidence type="ECO:0000256" key="1">
    <source>
        <dbReference type="SAM" id="Phobius"/>
    </source>
</evidence>
<protein>
    <submittedName>
        <fullName evidence="2">Uncharacterized protein</fullName>
    </submittedName>
</protein>
<name>F2JNZ0_CELLD</name>
<feature type="transmembrane region" description="Helical" evidence="1">
    <location>
        <begin position="94"/>
        <end position="111"/>
    </location>
</feature>
<dbReference type="RefSeq" id="WP_013656901.1">
    <property type="nucleotide sequence ID" value="NC_015275.1"/>
</dbReference>
<evidence type="ECO:0000313" key="2">
    <source>
        <dbReference type="EMBL" id="ADZ83604.1"/>
    </source>
</evidence>
<keyword evidence="3" id="KW-1185">Reference proteome</keyword>
<gene>
    <name evidence="2" type="ordered locus">Clole_1884</name>
</gene>
<dbReference type="KEGG" id="cle:Clole_1884"/>
<keyword evidence="1" id="KW-0812">Transmembrane</keyword>
<reference evidence="2 3" key="1">
    <citation type="journal article" date="2011" name="J. Bacteriol.">
        <title>Complete genome sequence of the cellulose-degrading bacterium Cellulosilyticum lentocellum.</title>
        <authorList>
            <consortium name="US DOE Joint Genome Institute"/>
            <person name="Miller D.A."/>
            <person name="Suen G."/>
            <person name="Bruce D."/>
            <person name="Copeland A."/>
            <person name="Cheng J.F."/>
            <person name="Detter C."/>
            <person name="Goodwin L.A."/>
            <person name="Han C.S."/>
            <person name="Hauser L.J."/>
            <person name="Land M.L."/>
            <person name="Lapidus A."/>
            <person name="Lucas S."/>
            <person name="Meincke L."/>
            <person name="Pitluck S."/>
            <person name="Tapia R."/>
            <person name="Teshima H."/>
            <person name="Woyke T."/>
            <person name="Fox B.G."/>
            <person name="Angert E.R."/>
            <person name="Currie C.R."/>
        </authorList>
    </citation>
    <scope>NUCLEOTIDE SEQUENCE [LARGE SCALE GENOMIC DNA]</scope>
    <source>
        <strain evidence="3">ATCC 49066 / DSM 5427 / NCIMB 11756 / RHM5</strain>
    </source>
</reference>
<dbReference type="HOGENOM" id="CLU_1802633_0_0_9"/>
<organism evidence="2 3">
    <name type="scientific">Cellulosilyticum lentocellum (strain ATCC 49066 / DSM 5427 / NCIMB 11756 / RHM5)</name>
    <name type="common">Clostridium lentocellum</name>
    <dbReference type="NCBI Taxonomy" id="642492"/>
    <lineage>
        <taxon>Bacteria</taxon>
        <taxon>Bacillati</taxon>
        <taxon>Bacillota</taxon>
        <taxon>Clostridia</taxon>
        <taxon>Lachnospirales</taxon>
        <taxon>Cellulosilyticaceae</taxon>
        <taxon>Cellulosilyticum</taxon>
    </lineage>
</organism>
<dbReference type="Proteomes" id="UP000008467">
    <property type="component" value="Chromosome"/>
</dbReference>
<feature type="transmembrane region" description="Helical" evidence="1">
    <location>
        <begin position="123"/>
        <end position="142"/>
    </location>
</feature>
<accession>F2JNZ0</accession>
<dbReference type="AlphaFoldDB" id="F2JNZ0"/>
<dbReference type="EMBL" id="CP002582">
    <property type="protein sequence ID" value="ADZ83604.1"/>
    <property type="molecule type" value="Genomic_DNA"/>
</dbReference>
<keyword evidence="1" id="KW-0472">Membrane</keyword>